<dbReference type="InterPro" id="IPR002178">
    <property type="entry name" value="PTS_EIIA_type-2_dom"/>
</dbReference>
<proteinExistence type="predicted"/>
<organism evidence="2 3">
    <name type="scientific">Nocardioides aquaticus</name>
    <dbReference type="NCBI Taxonomy" id="160826"/>
    <lineage>
        <taxon>Bacteria</taxon>
        <taxon>Bacillati</taxon>
        <taxon>Actinomycetota</taxon>
        <taxon>Actinomycetes</taxon>
        <taxon>Propionibacteriales</taxon>
        <taxon>Nocardioidaceae</taxon>
        <taxon>Nocardioides</taxon>
    </lineage>
</organism>
<sequence length="153" mass="15787">MTDEQQPVTTPDLVDLHSEATDQSTVVDALLGLLEDAGRLRDADACRADLMAREAIGSTVLPGGVAIPHARTAGVDVPTVAVLRLVAPVAWSAGAGPVDVVLGLFTPAGDSDGYLKLLAALTRSVVARLPRDLREAGSAREAAGMVQRGVGKR</sequence>
<dbReference type="PANTHER" id="PTHR47738">
    <property type="entry name" value="PTS SYSTEM FRUCTOSE-LIKE EIIA COMPONENT-RELATED"/>
    <property type="match status" value="1"/>
</dbReference>
<dbReference type="PANTHER" id="PTHR47738:SF1">
    <property type="entry name" value="NITROGEN REGULATORY PROTEIN"/>
    <property type="match status" value="1"/>
</dbReference>
<dbReference type="Proteomes" id="UP000679307">
    <property type="component" value="Chromosome"/>
</dbReference>
<evidence type="ECO:0000313" key="3">
    <source>
        <dbReference type="Proteomes" id="UP000679307"/>
    </source>
</evidence>
<dbReference type="RefSeq" id="WP_214057552.1">
    <property type="nucleotide sequence ID" value="NZ_BAAAHS010000081.1"/>
</dbReference>
<name>A0ABX8EDH0_9ACTN</name>
<gene>
    <name evidence="2" type="primary">fryA</name>
    <name evidence="2" type="ORF">ENKNEFLB_00259</name>
</gene>
<evidence type="ECO:0000313" key="2">
    <source>
        <dbReference type="EMBL" id="QVT77890.1"/>
    </source>
</evidence>
<dbReference type="InterPro" id="IPR016152">
    <property type="entry name" value="PTrfase/Anion_transptr"/>
</dbReference>
<evidence type="ECO:0000259" key="1">
    <source>
        <dbReference type="PROSITE" id="PS51094"/>
    </source>
</evidence>
<reference evidence="2 3" key="1">
    <citation type="submission" date="2021-05" db="EMBL/GenBank/DDBJ databases">
        <title>Complete genome of Nocardioides aquaticus KCTC 9944T isolated from meromictic and hypersaline Ekho Lake, Antarctica.</title>
        <authorList>
            <person name="Hwang K."/>
            <person name="Kim K.M."/>
            <person name="Choe H."/>
        </authorList>
    </citation>
    <scope>NUCLEOTIDE SEQUENCE [LARGE SCALE GENOMIC DNA]</scope>
    <source>
        <strain evidence="2 3">KCTC 9944</strain>
    </source>
</reference>
<dbReference type="Pfam" id="PF00359">
    <property type="entry name" value="PTS_EIIA_2"/>
    <property type="match status" value="1"/>
</dbReference>
<feature type="domain" description="PTS EIIA type-2" evidence="1">
    <location>
        <begin position="7"/>
        <end position="153"/>
    </location>
</feature>
<protein>
    <submittedName>
        <fullName evidence="2">Multiphosphoryl transfer protein 1</fullName>
    </submittedName>
</protein>
<keyword evidence="3" id="KW-1185">Reference proteome</keyword>
<accession>A0ABX8EDH0</accession>
<dbReference type="SUPFAM" id="SSF55804">
    <property type="entry name" value="Phoshotransferase/anion transport protein"/>
    <property type="match status" value="1"/>
</dbReference>
<dbReference type="EMBL" id="CP075371">
    <property type="protein sequence ID" value="QVT77890.1"/>
    <property type="molecule type" value="Genomic_DNA"/>
</dbReference>
<dbReference type="Gene3D" id="3.40.930.10">
    <property type="entry name" value="Mannitol-specific EII, Chain A"/>
    <property type="match status" value="1"/>
</dbReference>
<dbReference type="InterPro" id="IPR051541">
    <property type="entry name" value="PTS_SugarTrans_NitroReg"/>
</dbReference>
<dbReference type="CDD" id="cd00211">
    <property type="entry name" value="PTS_IIA_fru"/>
    <property type="match status" value="1"/>
</dbReference>
<dbReference type="PROSITE" id="PS51094">
    <property type="entry name" value="PTS_EIIA_TYPE_2"/>
    <property type="match status" value="1"/>
</dbReference>